<dbReference type="OrthoDB" id="497912at2759"/>
<dbReference type="PROSITE" id="PS50886">
    <property type="entry name" value="TRBD"/>
    <property type="match status" value="1"/>
</dbReference>
<dbReference type="AlphaFoldDB" id="A0A250XG87"/>
<dbReference type="InterPro" id="IPR002547">
    <property type="entry name" value="tRNA-bd_dom"/>
</dbReference>
<evidence type="ECO:0000256" key="1">
    <source>
        <dbReference type="ARBA" id="ARBA00022555"/>
    </source>
</evidence>
<keyword evidence="1 6" id="KW-0820">tRNA-binding</keyword>
<keyword evidence="2" id="KW-0479">Metal-binding</keyword>
<evidence type="ECO:0000256" key="8">
    <source>
        <dbReference type="SAM" id="Phobius"/>
    </source>
</evidence>
<reference evidence="11 12" key="1">
    <citation type="submission" date="2017-08" db="EMBL/GenBank/DDBJ databases">
        <title>Acidophilic green algal genome provides insights into adaptation to an acidic environment.</title>
        <authorList>
            <person name="Hirooka S."/>
            <person name="Hirose Y."/>
            <person name="Kanesaki Y."/>
            <person name="Higuchi S."/>
            <person name="Fujiwara T."/>
            <person name="Onuma R."/>
            <person name="Era A."/>
            <person name="Ohbayashi R."/>
            <person name="Uzuka A."/>
            <person name="Nozaki H."/>
            <person name="Yoshikawa H."/>
            <person name="Miyagishima S.Y."/>
        </authorList>
    </citation>
    <scope>NUCLEOTIDE SEQUENCE [LARGE SCALE GENOMIC DNA]</scope>
    <source>
        <strain evidence="11 12">NIES-2499</strain>
    </source>
</reference>
<keyword evidence="8" id="KW-0472">Membrane</keyword>
<dbReference type="GO" id="GO:0008270">
    <property type="term" value="F:zinc ion binding"/>
    <property type="evidence" value="ECO:0007669"/>
    <property type="project" value="UniProtKB-KW"/>
</dbReference>
<dbReference type="Gene3D" id="2.40.50.140">
    <property type="entry name" value="Nucleic acid-binding proteins"/>
    <property type="match status" value="1"/>
</dbReference>
<dbReference type="PROSITE" id="PS01358">
    <property type="entry name" value="ZF_RANBP2_1"/>
    <property type="match status" value="1"/>
</dbReference>
<feature type="transmembrane region" description="Helical" evidence="8">
    <location>
        <begin position="149"/>
        <end position="170"/>
    </location>
</feature>
<gene>
    <name evidence="11" type="ORF">CEUSTIGMA_g9515.t1</name>
</gene>
<protein>
    <recommendedName>
        <fullName evidence="13">RanBP2-type domain-containing protein</fullName>
    </recommendedName>
</protein>
<name>A0A250XG87_9CHLO</name>
<evidence type="ECO:0000256" key="6">
    <source>
        <dbReference type="PROSITE-ProRule" id="PRU00209"/>
    </source>
</evidence>
<evidence type="ECO:0008006" key="13">
    <source>
        <dbReference type="Google" id="ProtNLM"/>
    </source>
</evidence>
<evidence type="ECO:0000313" key="12">
    <source>
        <dbReference type="Proteomes" id="UP000232323"/>
    </source>
</evidence>
<evidence type="ECO:0000259" key="10">
    <source>
        <dbReference type="PROSITE" id="PS50886"/>
    </source>
</evidence>
<accession>A0A250XG87</accession>
<dbReference type="GO" id="GO:0000049">
    <property type="term" value="F:tRNA binding"/>
    <property type="evidence" value="ECO:0007669"/>
    <property type="project" value="UniProtKB-UniRule"/>
</dbReference>
<keyword evidence="3 7" id="KW-0863">Zinc-finger</keyword>
<evidence type="ECO:0000259" key="9">
    <source>
        <dbReference type="PROSITE" id="PS50199"/>
    </source>
</evidence>
<sequence>MAKDKKGSGKGTPAENATSSGQVTWECIACGQENEAADDLCCACEEPRPAASTLPGESSALAGYVVGLVTSSEPVPKKDRLTVLKVDIGAEEEIQVVTNASNVVVGSRVVLATVGALFREHSSKSTTSGSLGFMGQNLRITRAFSKRKLRSLSILVLTELNVFKLIIFVIQSRNWRVPQRHEQGDRCECNS</sequence>
<comment type="caution">
    <text evidence="11">The sequence shown here is derived from an EMBL/GenBank/DDBJ whole genome shotgun (WGS) entry which is preliminary data.</text>
</comment>
<evidence type="ECO:0000256" key="3">
    <source>
        <dbReference type="ARBA" id="ARBA00022771"/>
    </source>
</evidence>
<keyword evidence="8" id="KW-0812">Transmembrane</keyword>
<proteinExistence type="predicted"/>
<dbReference type="SUPFAM" id="SSF50249">
    <property type="entry name" value="Nucleic acid-binding proteins"/>
    <property type="match status" value="1"/>
</dbReference>
<keyword evidence="4" id="KW-0862">Zinc</keyword>
<evidence type="ECO:0000256" key="2">
    <source>
        <dbReference type="ARBA" id="ARBA00022723"/>
    </source>
</evidence>
<dbReference type="Gene3D" id="4.10.1060.10">
    <property type="entry name" value="Zinc finger, RanBP2-type"/>
    <property type="match status" value="1"/>
</dbReference>
<dbReference type="InterPro" id="IPR012340">
    <property type="entry name" value="NA-bd_OB-fold"/>
</dbReference>
<evidence type="ECO:0000256" key="7">
    <source>
        <dbReference type="PROSITE-ProRule" id="PRU00322"/>
    </source>
</evidence>
<dbReference type="InterPro" id="IPR001876">
    <property type="entry name" value="Znf_RanBP2"/>
</dbReference>
<keyword evidence="8" id="KW-1133">Transmembrane helix</keyword>
<organism evidence="11 12">
    <name type="scientific">Chlamydomonas eustigma</name>
    <dbReference type="NCBI Taxonomy" id="1157962"/>
    <lineage>
        <taxon>Eukaryota</taxon>
        <taxon>Viridiplantae</taxon>
        <taxon>Chlorophyta</taxon>
        <taxon>core chlorophytes</taxon>
        <taxon>Chlorophyceae</taxon>
        <taxon>CS clade</taxon>
        <taxon>Chlamydomonadales</taxon>
        <taxon>Chlamydomonadaceae</taxon>
        <taxon>Chlamydomonas</taxon>
    </lineage>
</organism>
<feature type="domain" description="RanBP2-type" evidence="9">
    <location>
        <begin position="19"/>
        <end position="50"/>
    </location>
</feature>
<dbReference type="Pfam" id="PF01588">
    <property type="entry name" value="tRNA_bind"/>
    <property type="match status" value="1"/>
</dbReference>
<keyword evidence="12" id="KW-1185">Reference proteome</keyword>
<evidence type="ECO:0000256" key="5">
    <source>
        <dbReference type="ARBA" id="ARBA00022884"/>
    </source>
</evidence>
<dbReference type="PROSITE" id="PS50199">
    <property type="entry name" value="ZF_RANBP2_2"/>
    <property type="match status" value="1"/>
</dbReference>
<evidence type="ECO:0000313" key="11">
    <source>
        <dbReference type="EMBL" id="GAX82087.1"/>
    </source>
</evidence>
<dbReference type="EMBL" id="BEGY01000075">
    <property type="protein sequence ID" value="GAX82087.1"/>
    <property type="molecule type" value="Genomic_DNA"/>
</dbReference>
<feature type="domain" description="TRNA-binding" evidence="10">
    <location>
        <begin position="58"/>
        <end position="168"/>
    </location>
</feature>
<keyword evidence="5 6" id="KW-0694">RNA-binding</keyword>
<evidence type="ECO:0000256" key="4">
    <source>
        <dbReference type="ARBA" id="ARBA00022833"/>
    </source>
</evidence>
<dbReference type="Proteomes" id="UP000232323">
    <property type="component" value="Unassembled WGS sequence"/>
</dbReference>